<proteinExistence type="predicted"/>
<evidence type="ECO:0000313" key="4">
    <source>
        <dbReference type="Proteomes" id="UP001066276"/>
    </source>
</evidence>
<feature type="coiled-coil region" evidence="1">
    <location>
        <begin position="69"/>
        <end position="96"/>
    </location>
</feature>
<comment type="caution">
    <text evidence="3">The sequence shown here is derived from an EMBL/GenBank/DDBJ whole genome shotgun (WGS) entry which is preliminary data.</text>
</comment>
<reference evidence="3" key="1">
    <citation type="journal article" date="2022" name="bioRxiv">
        <title>Sequencing and chromosome-scale assembly of the giantPleurodeles waltlgenome.</title>
        <authorList>
            <person name="Brown T."/>
            <person name="Elewa A."/>
            <person name="Iarovenko S."/>
            <person name="Subramanian E."/>
            <person name="Araus A.J."/>
            <person name="Petzold A."/>
            <person name="Susuki M."/>
            <person name="Suzuki K.-i.T."/>
            <person name="Hayashi T."/>
            <person name="Toyoda A."/>
            <person name="Oliveira C."/>
            <person name="Osipova E."/>
            <person name="Leigh N.D."/>
            <person name="Simon A."/>
            <person name="Yun M.H."/>
        </authorList>
    </citation>
    <scope>NUCLEOTIDE SEQUENCE</scope>
    <source>
        <strain evidence="3">20211129_DDA</strain>
        <tissue evidence="3">Liver</tissue>
    </source>
</reference>
<name>A0AAV7UA28_PLEWA</name>
<evidence type="ECO:0000313" key="3">
    <source>
        <dbReference type="EMBL" id="KAJ1184583.1"/>
    </source>
</evidence>
<feature type="compositionally biased region" description="Low complexity" evidence="2">
    <location>
        <begin position="183"/>
        <end position="196"/>
    </location>
</feature>
<keyword evidence="4" id="KW-1185">Reference proteome</keyword>
<evidence type="ECO:0000256" key="2">
    <source>
        <dbReference type="SAM" id="MobiDB-lite"/>
    </source>
</evidence>
<protein>
    <submittedName>
        <fullName evidence="3">Uncharacterized protein</fullName>
    </submittedName>
</protein>
<dbReference type="Proteomes" id="UP001066276">
    <property type="component" value="Chromosome 3_1"/>
</dbReference>
<sequence>MESALPSSSEIADLSSQDAQTVCEALGRYEETLRGAVREIHVDIQVFKHGVERQLEDVLRLAGPLPRTVSDLQQENRSLRAQVQRLAEQVERLARCSGLPVEPGDSDLPGSLGTPGGKVPVSLPLTPGGTPCTPGGTQPGSASTPGGTLPGSPCTPGGTLPGSPSAPWRNLPGSPSTPVGSMPSSPWTPSGSLPGSPGVGSSGGSLPGSPSTSRTRFSSHALLSVSGKAQVSACVPEPQG</sequence>
<dbReference type="EMBL" id="JANPWB010000005">
    <property type="protein sequence ID" value="KAJ1184583.1"/>
    <property type="molecule type" value="Genomic_DNA"/>
</dbReference>
<feature type="region of interest" description="Disordered" evidence="2">
    <location>
        <begin position="97"/>
        <end position="240"/>
    </location>
</feature>
<feature type="compositionally biased region" description="Gly residues" evidence="2">
    <location>
        <begin position="197"/>
        <end position="206"/>
    </location>
</feature>
<evidence type="ECO:0000256" key="1">
    <source>
        <dbReference type="SAM" id="Coils"/>
    </source>
</evidence>
<accession>A0AAV7UA28</accession>
<gene>
    <name evidence="3" type="ORF">NDU88_001387</name>
</gene>
<keyword evidence="1" id="KW-0175">Coiled coil</keyword>
<dbReference type="AlphaFoldDB" id="A0AAV7UA28"/>
<organism evidence="3 4">
    <name type="scientific">Pleurodeles waltl</name>
    <name type="common">Iberian ribbed newt</name>
    <dbReference type="NCBI Taxonomy" id="8319"/>
    <lineage>
        <taxon>Eukaryota</taxon>
        <taxon>Metazoa</taxon>
        <taxon>Chordata</taxon>
        <taxon>Craniata</taxon>
        <taxon>Vertebrata</taxon>
        <taxon>Euteleostomi</taxon>
        <taxon>Amphibia</taxon>
        <taxon>Batrachia</taxon>
        <taxon>Caudata</taxon>
        <taxon>Salamandroidea</taxon>
        <taxon>Salamandridae</taxon>
        <taxon>Pleurodelinae</taxon>
        <taxon>Pleurodeles</taxon>
    </lineage>
</organism>
<feature type="compositionally biased region" description="Low complexity" evidence="2">
    <location>
        <begin position="124"/>
        <end position="140"/>
    </location>
</feature>